<accession>A0A6J4RQ90</accession>
<sequence>MSPDDTATAPTASSTGAALADATRLGEVHLTVTSLDASVTFYQDALGLRLHSREDPVATMGAGSEDLIVLHEQPAARRAGRHAGLFHYALLFPTRDELARAAVRLATP</sequence>
<reference evidence="2" key="1">
    <citation type="submission" date="2020-02" db="EMBL/GenBank/DDBJ databases">
        <authorList>
            <person name="Meier V. D."/>
        </authorList>
    </citation>
    <scope>NUCLEOTIDE SEQUENCE</scope>
    <source>
        <strain evidence="2">AVDCRST_MAG69</strain>
    </source>
</reference>
<organism evidence="2">
    <name type="scientific">uncultured Solirubrobacteraceae bacterium</name>
    <dbReference type="NCBI Taxonomy" id="1162706"/>
    <lineage>
        <taxon>Bacteria</taxon>
        <taxon>Bacillati</taxon>
        <taxon>Actinomycetota</taxon>
        <taxon>Thermoleophilia</taxon>
        <taxon>Solirubrobacterales</taxon>
        <taxon>Solirubrobacteraceae</taxon>
        <taxon>environmental samples</taxon>
    </lineage>
</organism>
<evidence type="ECO:0000259" key="1">
    <source>
        <dbReference type="PROSITE" id="PS51819"/>
    </source>
</evidence>
<dbReference type="Pfam" id="PF00903">
    <property type="entry name" value="Glyoxalase"/>
    <property type="match status" value="1"/>
</dbReference>
<dbReference type="SUPFAM" id="SSF54593">
    <property type="entry name" value="Glyoxalase/Bleomycin resistance protein/Dihydroxybiphenyl dioxygenase"/>
    <property type="match status" value="1"/>
</dbReference>
<dbReference type="Gene3D" id="3.10.180.10">
    <property type="entry name" value="2,3-Dihydroxybiphenyl 1,2-Dioxygenase, domain 1"/>
    <property type="match status" value="1"/>
</dbReference>
<dbReference type="AlphaFoldDB" id="A0A6J4RQ90"/>
<dbReference type="InterPro" id="IPR004360">
    <property type="entry name" value="Glyas_Fos-R_dOase_dom"/>
</dbReference>
<evidence type="ECO:0000313" key="2">
    <source>
        <dbReference type="EMBL" id="CAA9474756.1"/>
    </source>
</evidence>
<dbReference type="PROSITE" id="PS51819">
    <property type="entry name" value="VOC"/>
    <property type="match status" value="1"/>
</dbReference>
<feature type="domain" description="VOC" evidence="1">
    <location>
        <begin position="24"/>
        <end position="108"/>
    </location>
</feature>
<dbReference type="PANTHER" id="PTHR43279">
    <property type="entry name" value="CATECHOL-2,3-DIOXYGENASE"/>
    <property type="match status" value="1"/>
</dbReference>
<gene>
    <name evidence="2" type="ORF">AVDCRST_MAG69-342</name>
</gene>
<dbReference type="InterPro" id="IPR029068">
    <property type="entry name" value="Glyas_Bleomycin-R_OHBP_Dase"/>
</dbReference>
<name>A0A6J4RQ90_9ACTN</name>
<proteinExistence type="predicted"/>
<dbReference type="InterPro" id="IPR037523">
    <property type="entry name" value="VOC_core"/>
</dbReference>
<dbReference type="EMBL" id="CADCVP010000047">
    <property type="protein sequence ID" value="CAA9474756.1"/>
    <property type="molecule type" value="Genomic_DNA"/>
</dbReference>
<dbReference type="PANTHER" id="PTHR43279:SF1">
    <property type="entry name" value="CATECHOL-2,3-DIOXYGENASE"/>
    <property type="match status" value="1"/>
</dbReference>
<feature type="non-terminal residue" evidence="2">
    <location>
        <position position="108"/>
    </location>
</feature>
<protein>
    <recommendedName>
        <fullName evidence="1">VOC domain-containing protein</fullName>
    </recommendedName>
</protein>